<evidence type="ECO:0000313" key="4">
    <source>
        <dbReference type="Proteomes" id="UP000239720"/>
    </source>
</evidence>
<dbReference type="Proteomes" id="UP000233534">
    <property type="component" value="Chromosome"/>
</dbReference>
<dbReference type="Proteomes" id="UP000239720">
    <property type="component" value="Unassembled WGS sequence"/>
</dbReference>
<evidence type="ECO:0000313" key="2">
    <source>
        <dbReference type="EMBL" id="PQQ68069.1"/>
    </source>
</evidence>
<dbReference type="RefSeq" id="WP_101302439.1">
    <property type="nucleotide sequence ID" value="NZ_CP025197.1"/>
</dbReference>
<sequence>MLSRIFVSLLILSALTSDGTVNLTEYLFGPYLYSNTGLVAVSEKKDTCLGKEKNDESSFSTVYDSSHITKVKNNYNKFNFNVFWLYFNYTLYQNIYTNFNSEISYWPLSFKKGKKIVLNSSDLSPPAM</sequence>
<reference evidence="1 3" key="1">
    <citation type="submission" date="2017-12" db="EMBL/GenBank/DDBJ databases">
        <title>Complete genome sequence of Herbivorax saccincola GGR1, a novel Cellulosome-producing hydrolytic bacterium in a thermophilic biogas plant, established by Illumina and Nanopore MinION sequencing.</title>
        <authorList>
            <person name="Pechtl A."/>
            <person name="Ruckert C."/>
            <person name="Koeck D.E."/>
            <person name="Maus I."/>
            <person name="Winkler A."/>
            <person name="Kalinowski J."/>
            <person name="Puhler A."/>
            <person name="Schwarz W.W."/>
            <person name="Zverlov V.V."/>
            <person name="Schluter A."/>
            <person name="Liebl W."/>
        </authorList>
    </citation>
    <scope>NUCLEOTIDE SEQUENCE [LARGE SCALE GENOMIC DNA]</scope>
    <source>
        <strain evidence="1">GGR1</strain>
        <strain evidence="3">SR1</strain>
    </source>
</reference>
<reference evidence="2 4" key="2">
    <citation type="journal article" date="2018" name="Syst. Appl. Microbiol.">
        <title>Characterization and high-quality draft genome sequence of Herbivorax saccincola A7, an anaerobic, alkaliphilic, thermophilic, cellulolytic, and xylanolytic bacterium.</title>
        <authorList>
            <person name="Aikawa S."/>
            <person name="Baramee S."/>
            <person name="Sermsathanaswadi J."/>
            <person name="Thianheng P."/>
            <person name="Tachaapaikoon C."/>
            <person name="Shikata A."/>
            <person name="Waeonukul R."/>
            <person name="Pason P."/>
            <person name="Ratanakhanokchai K."/>
            <person name="Kosugi A."/>
        </authorList>
    </citation>
    <scope>NUCLEOTIDE SEQUENCE [LARGE SCALE GENOMIC DNA]</scope>
    <source>
        <strain evidence="2 4">A7</strain>
    </source>
</reference>
<dbReference type="EMBL" id="CP025197">
    <property type="protein sequence ID" value="AUG58187.1"/>
    <property type="molecule type" value="Genomic_DNA"/>
</dbReference>
<dbReference type="AlphaFoldDB" id="A0A2K9E386"/>
<proteinExistence type="predicted"/>
<dbReference type="OrthoDB" id="2087581at2"/>
<name>A0A2K9E386_9FIRM</name>
<organism evidence="1 3">
    <name type="scientific">Acetivibrio saccincola</name>
    <dbReference type="NCBI Taxonomy" id="1677857"/>
    <lineage>
        <taxon>Bacteria</taxon>
        <taxon>Bacillati</taxon>
        <taxon>Bacillota</taxon>
        <taxon>Clostridia</taxon>
        <taxon>Eubacteriales</taxon>
        <taxon>Oscillospiraceae</taxon>
        <taxon>Acetivibrio</taxon>
    </lineage>
</organism>
<dbReference type="EMBL" id="NEMB01000003">
    <property type="protein sequence ID" value="PQQ68069.1"/>
    <property type="molecule type" value="Genomic_DNA"/>
</dbReference>
<dbReference type="KEGG" id="hsc:HVS_11475"/>
<accession>A0A2K9E386</accession>
<keyword evidence="3" id="KW-1185">Reference proteome</keyword>
<gene>
    <name evidence="2" type="ORF">B9R14_15685</name>
    <name evidence="1" type="ORF">HVS_11475</name>
</gene>
<evidence type="ECO:0000313" key="3">
    <source>
        <dbReference type="Proteomes" id="UP000233534"/>
    </source>
</evidence>
<protein>
    <submittedName>
        <fullName evidence="1">Uncharacterized protein</fullName>
    </submittedName>
</protein>
<evidence type="ECO:0000313" key="1">
    <source>
        <dbReference type="EMBL" id="AUG58187.1"/>
    </source>
</evidence>